<evidence type="ECO:0000313" key="2">
    <source>
        <dbReference type="EMBL" id="SAL38170.1"/>
    </source>
</evidence>
<gene>
    <name evidence="2" type="ORF">AWB69_03732</name>
</gene>
<name>A0A158H322_9BURK</name>
<evidence type="ECO:0000256" key="1">
    <source>
        <dbReference type="SAM" id="MobiDB-lite"/>
    </source>
</evidence>
<reference evidence="2 3" key="1">
    <citation type="submission" date="2016-01" db="EMBL/GenBank/DDBJ databases">
        <authorList>
            <person name="Oliw E.H."/>
        </authorList>
    </citation>
    <scope>NUCLEOTIDE SEQUENCE [LARGE SCALE GENOMIC DNA]</scope>
    <source>
        <strain evidence="2">LMG 27134</strain>
    </source>
</reference>
<feature type="region of interest" description="Disordered" evidence="1">
    <location>
        <begin position="39"/>
        <end position="87"/>
    </location>
</feature>
<feature type="region of interest" description="Disordered" evidence="1">
    <location>
        <begin position="125"/>
        <end position="144"/>
    </location>
</feature>
<dbReference type="AlphaFoldDB" id="A0A158H322"/>
<proteinExistence type="predicted"/>
<dbReference type="RefSeq" id="WP_062087171.1">
    <property type="nucleotide sequence ID" value="NZ_FCOK02000023.1"/>
</dbReference>
<evidence type="ECO:0000313" key="3">
    <source>
        <dbReference type="Proteomes" id="UP000054683"/>
    </source>
</evidence>
<protein>
    <submittedName>
        <fullName evidence="2">Cation-binding protein</fullName>
    </submittedName>
</protein>
<sequence>MEHFLVKTLIENLTMMKASDEGFDATKVLIESVTHHLEEEESELFPGTAQDRARSREPWRARRHTPRGAAKPAHQSGHAALIAPPGPVRKAFKNVPSRTLVTTGLSSAMFFLPRPPQVGKEKQFFAQDPGDMRGFPSAPSAFRR</sequence>
<organism evidence="2 3">
    <name type="scientific">Caballeronia udeis</name>
    <dbReference type="NCBI Taxonomy" id="1232866"/>
    <lineage>
        <taxon>Bacteria</taxon>
        <taxon>Pseudomonadati</taxon>
        <taxon>Pseudomonadota</taxon>
        <taxon>Betaproteobacteria</taxon>
        <taxon>Burkholderiales</taxon>
        <taxon>Burkholderiaceae</taxon>
        <taxon>Caballeronia</taxon>
    </lineage>
</organism>
<accession>A0A158H322</accession>
<dbReference type="EMBL" id="FCOK02000023">
    <property type="protein sequence ID" value="SAL38170.1"/>
    <property type="molecule type" value="Genomic_DNA"/>
</dbReference>
<dbReference type="Proteomes" id="UP000054683">
    <property type="component" value="Unassembled WGS sequence"/>
</dbReference>
<feature type="compositionally biased region" description="Basic and acidic residues" evidence="1">
    <location>
        <begin position="51"/>
        <end position="60"/>
    </location>
</feature>